<dbReference type="EMBL" id="JARBHB010000003">
    <property type="protein sequence ID" value="KAJ8890449.1"/>
    <property type="molecule type" value="Genomic_DNA"/>
</dbReference>
<gene>
    <name evidence="2" type="ORF">PR048_009958</name>
</gene>
<keyword evidence="3" id="KW-1185">Reference proteome</keyword>
<protein>
    <submittedName>
        <fullName evidence="2">Uncharacterized protein</fullName>
    </submittedName>
</protein>
<comment type="caution">
    <text evidence="2">The sequence shown here is derived from an EMBL/GenBank/DDBJ whole genome shotgun (WGS) entry which is preliminary data.</text>
</comment>
<dbReference type="Proteomes" id="UP001159363">
    <property type="component" value="Chromosome 3"/>
</dbReference>
<proteinExistence type="predicted"/>
<sequence length="312" mass="34617">MRTIVSRRHSLGNARVLSPAPLRLSSSPSDEFEAGNSTHVTRSTSRVRLHHVYTQAPARACLGAHSKKNERVSEEIWATLNIEASRADEGEARKCEGHSTKSLSLSNALYLGCKRAFNTRWTGRKKQSLNTLLITHAVMLSSRCNFETTVGLCPRSSGIREGRLAVGKSRVRAPVLRTRQIFSSLVALGICQQACLTRAASTSNVTTTSNERKLLRGGGDIITGQWAKRSMVRTHPPVSVEDLVLRVRLLFVRGNSSISGRVTPDFRTWESVPDDAVCRWVFSGISRFPRPFIPVLLHTHLNYPHRLSRPGC</sequence>
<feature type="compositionally biased region" description="Low complexity" evidence="1">
    <location>
        <begin position="20"/>
        <end position="29"/>
    </location>
</feature>
<organism evidence="2 3">
    <name type="scientific">Dryococelus australis</name>
    <dbReference type="NCBI Taxonomy" id="614101"/>
    <lineage>
        <taxon>Eukaryota</taxon>
        <taxon>Metazoa</taxon>
        <taxon>Ecdysozoa</taxon>
        <taxon>Arthropoda</taxon>
        <taxon>Hexapoda</taxon>
        <taxon>Insecta</taxon>
        <taxon>Pterygota</taxon>
        <taxon>Neoptera</taxon>
        <taxon>Polyneoptera</taxon>
        <taxon>Phasmatodea</taxon>
        <taxon>Verophasmatodea</taxon>
        <taxon>Anareolatae</taxon>
        <taxon>Phasmatidae</taxon>
        <taxon>Eurycanthinae</taxon>
        <taxon>Dryococelus</taxon>
    </lineage>
</organism>
<accession>A0ABQ9I1E9</accession>
<evidence type="ECO:0000313" key="3">
    <source>
        <dbReference type="Proteomes" id="UP001159363"/>
    </source>
</evidence>
<evidence type="ECO:0000256" key="1">
    <source>
        <dbReference type="SAM" id="MobiDB-lite"/>
    </source>
</evidence>
<evidence type="ECO:0000313" key="2">
    <source>
        <dbReference type="EMBL" id="KAJ8890449.1"/>
    </source>
</evidence>
<reference evidence="2 3" key="1">
    <citation type="submission" date="2023-02" db="EMBL/GenBank/DDBJ databases">
        <title>LHISI_Scaffold_Assembly.</title>
        <authorList>
            <person name="Stuart O.P."/>
            <person name="Cleave R."/>
            <person name="Magrath M.J.L."/>
            <person name="Mikheyev A.S."/>
        </authorList>
    </citation>
    <scope>NUCLEOTIDE SEQUENCE [LARGE SCALE GENOMIC DNA]</scope>
    <source>
        <strain evidence="2">Daus_M_001</strain>
        <tissue evidence="2">Leg muscle</tissue>
    </source>
</reference>
<feature type="region of interest" description="Disordered" evidence="1">
    <location>
        <begin position="20"/>
        <end position="46"/>
    </location>
</feature>
<name>A0ABQ9I1E9_9NEOP</name>
<feature type="compositionally biased region" description="Polar residues" evidence="1">
    <location>
        <begin position="35"/>
        <end position="44"/>
    </location>
</feature>